<name>A0ABQ5E4P6_9ASTR</name>
<organism evidence="2 3">
    <name type="scientific">Tanacetum coccineum</name>
    <dbReference type="NCBI Taxonomy" id="301880"/>
    <lineage>
        <taxon>Eukaryota</taxon>
        <taxon>Viridiplantae</taxon>
        <taxon>Streptophyta</taxon>
        <taxon>Embryophyta</taxon>
        <taxon>Tracheophyta</taxon>
        <taxon>Spermatophyta</taxon>
        <taxon>Magnoliopsida</taxon>
        <taxon>eudicotyledons</taxon>
        <taxon>Gunneridae</taxon>
        <taxon>Pentapetalae</taxon>
        <taxon>asterids</taxon>
        <taxon>campanulids</taxon>
        <taxon>Asterales</taxon>
        <taxon>Asteraceae</taxon>
        <taxon>Asteroideae</taxon>
        <taxon>Anthemideae</taxon>
        <taxon>Anthemidinae</taxon>
        <taxon>Tanacetum</taxon>
    </lineage>
</organism>
<keyword evidence="3" id="KW-1185">Reference proteome</keyword>
<dbReference type="Proteomes" id="UP001151760">
    <property type="component" value="Unassembled WGS sequence"/>
</dbReference>
<protein>
    <submittedName>
        <fullName evidence="2">Uncharacterized protein</fullName>
    </submittedName>
</protein>
<feature type="compositionally biased region" description="Basic and acidic residues" evidence="1">
    <location>
        <begin position="123"/>
        <end position="132"/>
    </location>
</feature>
<evidence type="ECO:0000256" key="1">
    <source>
        <dbReference type="SAM" id="MobiDB-lite"/>
    </source>
</evidence>
<reference evidence="2" key="1">
    <citation type="journal article" date="2022" name="Int. J. Mol. Sci.">
        <title>Draft Genome of Tanacetum Coccineum: Genomic Comparison of Closely Related Tanacetum-Family Plants.</title>
        <authorList>
            <person name="Yamashiro T."/>
            <person name="Shiraishi A."/>
            <person name="Nakayama K."/>
            <person name="Satake H."/>
        </authorList>
    </citation>
    <scope>NUCLEOTIDE SEQUENCE</scope>
</reference>
<feature type="region of interest" description="Disordered" evidence="1">
    <location>
        <begin position="102"/>
        <end position="132"/>
    </location>
</feature>
<evidence type="ECO:0000313" key="2">
    <source>
        <dbReference type="EMBL" id="GJT45832.1"/>
    </source>
</evidence>
<dbReference type="EMBL" id="BQNB010015933">
    <property type="protein sequence ID" value="GJT45832.1"/>
    <property type="molecule type" value="Genomic_DNA"/>
</dbReference>
<gene>
    <name evidence="2" type="ORF">Tco_0954547</name>
</gene>
<evidence type="ECO:0000313" key="3">
    <source>
        <dbReference type="Proteomes" id="UP001151760"/>
    </source>
</evidence>
<sequence length="257" mass="28896">MFVKSSCNGASCSGVNPHQSQFHTRLERLNKQNPRTYREGLSVLIRKAGFLGQLWRLQRSRPKNFQLGVFPQSDPRPYLAWSLLMLLKLQILLATLRSSRDRDDYDMPEHQTRRATNGNRCQHSTDNHSSKSFDKTSLFGLYGLKIQSHDPSLNQVPSENKAPSRADCKKNTGLVSSGYSDKKRSRPSGPAIVLLNTGATHSVISTKVLPHCLTMTPVPLDHSVMNSSPFGDVEDSTFETYSKEQSQLKAPYRMAPY</sequence>
<accession>A0ABQ5E4P6</accession>
<comment type="caution">
    <text evidence="2">The sequence shown here is derived from an EMBL/GenBank/DDBJ whole genome shotgun (WGS) entry which is preliminary data.</text>
</comment>
<feature type="region of interest" description="Disordered" evidence="1">
    <location>
        <begin position="150"/>
        <end position="189"/>
    </location>
</feature>
<feature type="compositionally biased region" description="Basic and acidic residues" evidence="1">
    <location>
        <begin position="102"/>
        <end position="112"/>
    </location>
</feature>
<proteinExistence type="predicted"/>
<reference evidence="2" key="2">
    <citation type="submission" date="2022-01" db="EMBL/GenBank/DDBJ databases">
        <authorList>
            <person name="Yamashiro T."/>
            <person name="Shiraishi A."/>
            <person name="Satake H."/>
            <person name="Nakayama K."/>
        </authorList>
    </citation>
    <scope>NUCLEOTIDE SEQUENCE</scope>
</reference>